<evidence type="ECO:0000256" key="1">
    <source>
        <dbReference type="ARBA" id="ARBA00004251"/>
    </source>
</evidence>
<evidence type="ECO:0000313" key="15">
    <source>
        <dbReference type="Proteomes" id="UP000028760"/>
    </source>
</evidence>
<dbReference type="GO" id="GO:0042102">
    <property type="term" value="P:positive regulation of T cell proliferation"/>
    <property type="evidence" value="ECO:0007669"/>
    <property type="project" value="TreeGrafter"/>
</dbReference>
<dbReference type="OMA" id="CASHNGY"/>
<evidence type="ECO:0000259" key="13">
    <source>
        <dbReference type="SMART" id="SM00409"/>
    </source>
</evidence>
<dbReference type="OrthoDB" id="9904387at2759"/>
<dbReference type="GeneID" id="103146258"/>
<evidence type="ECO:0000256" key="6">
    <source>
        <dbReference type="ARBA" id="ARBA00023136"/>
    </source>
</evidence>
<dbReference type="Ensembl" id="ENSPFOT00000006516.2">
    <property type="protein sequence ID" value="ENSPFOP00000006505.2"/>
    <property type="gene ID" value="ENSPFOG00000006584.2"/>
</dbReference>
<proteinExistence type="predicted"/>
<feature type="chain" id="PRO_5001833107" evidence="12">
    <location>
        <begin position="33"/>
        <end position="296"/>
    </location>
</feature>
<dbReference type="InterPro" id="IPR036179">
    <property type="entry name" value="Ig-like_dom_sf"/>
</dbReference>
<evidence type="ECO:0000256" key="3">
    <source>
        <dbReference type="ARBA" id="ARBA00022692"/>
    </source>
</evidence>
<dbReference type="eggNOG" id="ENOG502S7QF">
    <property type="taxonomic scope" value="Eukaryota"/>
</dbReference>
<keyword evidence="9" id="KW-0325">Glycoprotein</keyword>
<keyword evidence="4 12" id="KW-0732">Signal</keyword>
<dbReference type="InterPro" id="IPR003599">
    <property type="entry name" value="Ig_sub"/>
</dbReference>
<dbReference type="InterPro" id="IPR013783">
    <property type="entry name" value="Ig-like_fold"/>
</dbReference>
<name>A0A087XL52_POEFO</name>
<keyword evidence="8" id="KW-0675">Receptor</keyword>
<keyword evidence="3 11" id="KW-0812">Transmembrane</keyword>
<evidence type="ECO:0000256" key="8">
    <source>
        <dbReference type="ARBA" id="ARBA00023170"/>
    </source>
</evidence>
<dbReference type="EMBL" id="AYCK01010013">
    <property type="status" value="NOT_ANNOTATED_CDS"/>
    <property type="molecule type" value="Genomic_DNA"/>
</dbReference>
<dbReference type="RefSeq" id="XP_016532878.1">
    <property type="nucleotide sequence ID" value="XM_016677392.1"/>
</dbReference>
<feature type="signal peptide" evidence="12">
    <location>
        <begin position="1"/>
        <end position="32"/>
    </location>
</feature>
<keyword evidence="5 11" id="KW-1133">Transmembrane helix</keyword>
<comment type="subcellular location">
    <subcellularLocation>
        <location evidence="1">Cell membrane</location>
        <topology evidence="1">Single-pass type I membrane protein</topology>
    </subcellularLocation>
</comment>
<evidence type="ECO:0000256" key="9">
    <source>
        <dbReference type="ARBA" id="ARBA00023180"/>
    </source>
</evidence>
<dbReference type="Gene3D" id="2.60.40.10">
    <property type="entry name" value="Immunoglobulins"/>
    <property type="match status" value="1"/>
</dbReference>
<evidence type="ECO:0000256" key="2">
    <source>
        <dbReference type="ARBA" id="ARBA00022475"/>
    </source>
</evidence>
<dbReference type="GO" id="GO:0042130">
    <property type="term" value="P:negative regulation of T cell proliferation"/>
    <property type="evidence" value="ECO:0007669"/>
    <property type="project" value="TreeGrafter"/>
</dbReference>
<evidence type="ECO:0000256" key="7">
    <source>
        <dbReference type="ARBA" id="ARBA00023157"/>
    </source>
</evidence>
<keyword evidence="7" id="KW-1015">Disulfide bond</keyword>
<evidence type="ECO:0000256" key="10">
    <source>
        <dbReference type="ARBA" id="ARBA00023319"/>
    </source>
</evidence>
<evidence type="ECO:0000256" key="5">
    <source>
        <dbReference type="ARBA" id="ARBA00022989"/>
    </source>
</evidence>
<evidence type="ECO:0000256" key="11">
    <source>
        <dbReference type="SAM" id="Phobius"/>
    </source>
</evidence>
<feature type="domain" description="Immunoglobulin" evidence="13">
    <location>
        <begin position="36"/>
        <end position="136"/>
    </location>
</feature>
<feature type="transmembrane region" description="Helical" evidence="11">
    <location>
        <begin position="245"/>
        <end position="269"/>
    </location>
</feature>
<organism evidence="14 15">
    <name type="scientific">Poecilia formosa</name>
    <name type="common">Amazon molly</name>
    <name type="synonym">Limia formosa</name>
    <dbReference type="NCBI Taxonomy" id="48698"/>
    <lineage>
        <taxon>Eukaryota</taxon>
        <taxon>Metazoa</taxon>
        <taxon>Chordata</taxon>
        <taxon>Craniata</taxon>
        <taxon>Vertebrata</taxon>
        <taxon>Euteleostomi</taxon>
        <taxon>Actinopterygii</taxon>
        <taxon>Neopterygii</taxon>
        <taxon>Teleostei</taxon>
        <taxon>Neoteleostei</taxon>
        <taxon>Acanthomorphata</taxon>
        <taxon>Ovalentaria</taxon>
        <taxon>Atherinomorphae</taxon>
        <taxon>Cyprinodontiformes</taxon>
        <taxon>Poeciliidae</taxon>
        <taxon>Poeciliinae</taxon>
        <taxon>Poecilia</taxon>
    </lineage>
</organism>
<dbReference type="PANTHER" id="PTHR25466:SF2">
    <property type="entry name" value="T-LYMPHOCYTE ACTIVATION ANTIGEN CD86"/>
    <property type="match status" value="1"/>
</dbReference>
<evidence type="ECO:0000313" key="14">
    <source>
        <dbReference type="Ensembl" id="ENSPFOP00000006505.2"/>
    </source>
</evidence>
<evidence type="ECO:0000256" key="4">
    <source>
        <dbReference type="ARBA" id="ARBA00022729"/>
    </source>
</evidence>
<dbReference type="SUPFAM" id="SSF48726">
    <property type="entry name" value="Immunoglobulin"/>
    <property type="match status" value="1"/>
</dbReference>
<dbReference type="GO" id="GO:0006955">
    <property type="term" value="P:immune response"/>
    <property type="evidence" value="ECO:0007669"/>
    <property type="project" value="TreeGrafter"/>
</dbReference>
<dbReference type="GeneTree" id="ENSGT00530000067879"/>
<keyword evidence="2" id="KW-1003">Cell membrane</keyword>
<evidence type="ECO:0000256" key="12">
    <source>
        <dbReference type="SAM" id="SignalP"/>
    </source>
</evidence>
<dbReference type="InterPro" id="IPR051713">
    <property type="entry name" value="T-cell_Activation_Regulation"/>
</dbReference>
<dbReference type="CTD" id="105667211"/>
<dbReference type="GO" id="GO:0009897">
    <property type="term" value="C:external side of plasma membrane"/>
    <property type="evidence" value="ECO:0007669"/>
    <property type="project" value="TreeGrafter"/>
</dbReference>
<dbReference type="PANTHER" id="PTHR25466">
    <property type="entry name" value="T-LYMPHOCYTE ACTIVATION ANTIGEN"/>
    <property type="match status" value="1"/>
</dbReference>
<reference evidence="15" key="1">
    <citation type="submission" date="2013-10" db="EMBL/GenBank/DDBJ databases">
        <authorList>
            <person name="Schartl M."/>
            <person name="Warren W."/>
        </authorList>
    </citation>
    <scope>NUCLEOTIDE SEQUENCE [LARGE SCALE GENOMIC DNA]</scope>
    <source>
        <strain evidence="15">female</strain>
    </source>
</reference>
<accession>A0A087XL52</accession>
<dbReference type="GO" id="GO:0071222">
    <property type="term" value="P:cellular response to lipopolysaccharide"/>
    <property type="evidence" value="ECO:0007669"/>
    <property type="project" value="TreeGrafter"/>
</dbReference>
<dbReference type="AlphaFoldDB" id="A0A087XL52"/>
<dbReference type="GO" id="GO:0007166">
    <property type="term" value="P:cell surface receptor signaling pathway"/>
    <property type="evidence" value="ECO:0007669"/>
    <property type="project" value="TreeGrafter"/>
</dbReference>
<sequence length="296" mass="32996">MASKIWHILLEQRLLLLLHLAVVITRLGSADAGNSPIVYDGLVGGNVTIYCPVAEESQLEFLYFQKVVDGKSVFLNGYHSKPLPTQLPNTEMDQNHTMMHIYRLNLSDSGEYQCFYRYKNAASGNLYEVQLYLNVTALFSKPETSVRCREESGVPSDCNVTCHSHNGLSGKRMEWNVLGNDNRDMWRVLRNDESPSRDELVSISSTANFNCSVGEVKVSCSVDTFTSEIVSACSSKFPPDPPYNFSSAVIAATVICSVFLFGPLLFWWLKNRTGTDKGSVEQNIVEEVIVLQPMGS</sequence>
<reference evidence="14" key="2">
    <citation type="submission" date="2025-08" db="UniProtKB">
        <authorList>
            <consortium name="Ensembl"/>
        </authorList>
    </citation>
    <scope>IDENTIFICATION</scope>
</reference>
<dbReference type="SMART" id="SM00409">
    <property type="entry name" value="IG"/>
    <property type="match status" value="1"/>
</dbReference>
<dbReference type="GO" id="GO:0031295">
    <property type="term" value="P:T cell costimulation"/>
    <property type="evidence" value="ECO:0007669"/>
    <property type="project" value="TreeGrafter"/>
</dbReference>
<dbReference type="Proteomes" id="UP000028760">
    <property type="component" value="Unassembled WGS sequence"/>
</dbReference>
<protein>
    <submittedName>
        <fullName evidence="14">Butyrophilin subfamily 1 member A1-like</fullName>
    </submittedName>
</protein>
<keyword evidence="6 11" id="KW-0472">Membrane</keyword>
<keyword evidence="10" id="KW-0393">Immunoglobulin domain</keyword>
<reference evidence="14" key="3">
    <citation type="submission" date="2025-09" db="UniProtKB">
        <authorList>
            <consortium name="Ensembl"/>
        </authorList>
    </citation>
    <scope>IDENTIFICATION</scope>
</reference>
<keyword evidence="15" id="KW-1185">Reference proteome</keyword>